<comment type="caution">
    <text evidence="3">The sequence shown here is derived from an EMBL/GenBank/DDBJ whole genome shotgun (WGS) entry which is preliminary data.</text>
</comment>
<keyword evidence="2" id="KW-1133">Transmembrane helix</keyword>
<feature type="transmembrane region" description="Helical" evidence="2">
    <location>
        <begin position="69"/>
        <end position="87"/>
    </location>
</feature>
<keyword evidence="2" id="KW-0812">Transmembrane</keyword>
<dbReference type="RefSeq" id="WP_344091360.1">
    <property type="nucleotide sequence ID" value="NZ_BAAAHB010000035.1"/>
</dbReference>
<feature type="region of interest" description="Disordered" evidence="1">
    <location>
        <begin position="27"/>
        <end position="62"/>
    </location>
</feature>
<evidence type="ECO:0000313" key="4">
    <source>
        <dbReference type="Proteomes" id="UP001499895"/>
    </source>
</evidence>
<evidence type="ECO:0008006" key="5">
    <source>
        <dbReference type="Google" id="ProtNLM"/>
    </source>
</evidence>
<accession>A0ABP3K1J1</accession>
<dbReference type="EMBL" id="BAAAHB010000035">
    <property type="protein sequence ID" value="GAA0469209.1"/>
    <property type="molecule type" value="Genomic_DNA"/>
</dbReference>
<dbReference type="Proteomes" id="UP001499895">
    <property type="component" value="Unassembled WGS sequence"/>
</dbReference>
<gene>
    <name evidence="3" type="ORF">GCM10009544_34290</name>
</gene>
<reference evidence="4" key="1">
    <citation type="journal article" date="2019" name="Int. J. Syst. Evol. Microbiol.">
        <title>The Global Catalogue of Microorganisms (GCM) 10K type strain sequencing project: providing services to taxonomists for standard genome sequencing and annotation.</title>
        <authorList>
            <consortium name="The Broad Institute Genomics Platform"/>
            <consortium name="The Broad Institute Genome Sequencing Center for Infectious Disease"/>
            <person name="Wu L."/>
            <person name="Ma J."/>
        </authorList>
    </citation>
    <scope>NUCLEOTIDE SEQUENCE [LARGE SCALE GENOMIC DNA]</scope>
    <source>
        <strain evidence="4">JCM 10649</strain>
    </source>
</reference>
<feature type="compositionally biased region" description="Pro residues" evidence="1">
    <location>
        <begin position="112"/>
        <end position="127"/>
    </location>
</feature>
<protein>
    <recommendedName>
        <fullName evidence="5">Mce-associated membrane protein</fullName>
    </recommendedName>
</protein>
<evidence type="ECO:0000313" key="3">
    <source>
        <dbReference type="EMBL" id="GAA0469209.1"/>
    </source>
</evidence>
<name>A0ABP3K1J1_9ACTN</name>
<feature type="compositionally biased region" description="Basic and acidic residues" evidence="1">
    <location>
        <begin position="43"/>
        <end position="62"/>
    </location>
</feature>
<evidence type="ECO:0000256" key="1">
    <source>
        <dbReference type="SAM" id="MobiDB-lite"/>
    </source>
</evidence>
<sequence>MSKKQDERPPSEWRELLKAEYDYPEEIEKAGKRRVRRRARKAYRQEQREEVKRRLAEERRREPITSGGAILLIAAVLAVGAAATQWWPDRTGAPSTVGHAGDRARTLDAPDSAPPSAPPAPRAPQPSPSATADLSKPEKSAEGWARAYLTRNPPVDRTHTASVDRAAPWMTDALVDNLKHFDDKAWGELVSNGGVSKVVRVTVGPADDDRVRQQADTEVRVWRKVSVDITVQGYRKYTETRVYLTEIMRASDGWRVGRVLGV</sequence>
<feature type="compositionally biased region" description="Basic residues" evidence="1">
    <location>
        <begin position="31"/>
        <end position="42"/>
    </location>
</feature>
<keyword evidence="2" id="KW-0472">Membrane</keyword>
<organism evidence="3 4">
    <name type="scientific">Streptomyces stramineus</name>
    <dbReference type="NCBI Taxonomy" id="173861"/>
    <lineage>
        <taxon>Bacteria</taxon>
        <taxon>Bacillati</taxon>
        <taxon>Actinomycetota</taxon>
        <taxon>Actinomycetes</taxon>
        <taxon>Kitasatosporales</taxon>
        <taxon>Streptomycetaceae</taxon>
        <taxon>Streptomyces</taxon>
    </lineage>
</organism>
<keyword evidence="4" id="KW-1185">Reference proteome</keyword>
<evidence type="ECO:0000256" key="2">
    <source>
        <dbReference type="SAM" id="Phobius"/>
    </source>
</evidence>
<proteinExistence type="predicted"/>
<feature type="region of interest" description="Disordered" evidence="1">
    <location>
        <begin position="88"/>
        <end position="141"/>
    </location>
</feature>